<dbReference type="Gene3D" id="3.90.190.10">
    <property type="entry name" value="Protein tyrosine phosphatase superfamily"/>
    <property type="match status" value="1"/>
</dbReference>
<dbReference type="InterPro" id="IPR003595">
    <property type="entry name" value="Tyr_Pase_cat"/>
</dbReference>
<evidence type="ECO:0000259" key="2">
    <source>
        <dbReference type="PROSITE" id="PS50055"/>
    </source>
</evidence>
<dbReference type="PROSITE" id="PS00383">
    <property type="entry name" value="TYR_PHOSPHATASE_1"/>
    <property type="match status" value="1"/>
</dbReference>
<name>A0A914C259_9BILA</name>
<dbReference type="SUPFAM" id="SSF52799">
    <property type="entry name" value="(Phosphotyrosine protein) phosphatases II"/>
    <property type="match status" value="1"/>
</dbReference>
<reference evidence="5" key="1">
    <citation type="submission" date="2022-11" db="UniProtKB">
        <authorList>
            <consortium name="WormBaseParasite"/>
        </authorList>
    </citation>
    <scope>IDENTIFICATION</scope>
</reference>
<dbReference type="InterPro" id="IPR052782">
    <property type="entry name" value="Oocyte-zygote_transition_reg"/>
</dbReference>
<dbReference type="InterPro" id="IPR000242">
    <property type="entry name" value="PTP_cat"/>
</dbReference>
<feature type="compositionally biased region" description="Basic and acidic residues" evidence="1">
    <location>
        <begin position="12"/>
        <end position="47"/>
    </location>
</feature>
<dbReference type="PRINTS" id="PR00700">
    <property type="entry name" value="PRTYPHPHTASE"/>
</dbReference>
<dbReference type="InterPro" id="IPR016130">
    <property type="entry name" value="Tyr_Pase_AS"/>
</dbReference>
<dbReference type="PANTHER" id="PTHR46163">
    <property type="entry name" value="TYROSINE-PROTEIN PHOSPHATASE-RELATED"/>
    <property type="match status" value="1"/>
</dbReference>
<protein>
    <submittedName>
        <fullName evidence="5">Uncharacterized protein</fullName>
    </submittedName>
</protein>
<evidence type="ECO:0000259" key="3">
    <source>
        <dbReference type="PROSITE" id="PS50056"/>
    </source>
</evidence>
<feature type="domain" description="Tyrosine specific protein phosphatases" evidence="3">
    <location>
        <begin position="284"/>
        <end position="345"/>
    </location>
</feature>
<accession>A0A914C259</accession>
<evidence type="ECO:0000313" key="5">
    <source>
        <dbReference type="WBParaSite" id="ACRNAN_Path_1567.g6093.t1"/>
    </source>
</evidence>
<organism evidence="4 5">
    <name type="scientific">Acrobeloides nanus</name>
    <dbReference type="NCBI Taxonomy" id="290746"/>
    <lineage>
        <taxon>Eukaryota</taxon>
        <taxon>Metazoa</taxon>
        <taxon>Ecdysozoa</taxon>
        <taxon>Nematoda</taxon>
        <taxon>Chromadorea</taxon>
        <taxon>Rhabditida</taxon>
        <taxon>Tylenchina</taxon>
        <taxon>Cephalobomorpha</taxon>
        <taxon>Cephaloboidea</taxon>
        <taxon>Cephalobidae</taxon>
        <taxon>Acrobeloides</taxon>
    </lineage>
</organism>
<keyword evidence="4" id="KW-1185">Reference proteome</keyword>
<feature type="compositionally biased region" description="Polar residues" evidence="1">
    <location>
        <begin position="1"/>
        <end position="11"/>
    </location>
</feature>
<dbReference type="InterPro" id="IPR029021">
    <property type="entry name" value="Prot-tyrosine_phosphatase-like"/>
</dbReference>
<dbReference type="InterPro" id="IPR000387">
    <property type="entry name" value="Tyr_Pase_dom"/>
</dbReference>
<dbReference type="AlphaFoldDB" id="A0A914C259"/>
<evidence type="ECO:0000313" key="4">
    <source>
        <dbReference type="Proteomes" id="UP000887540"/>
    </source>
</evidence>
<sequence length="387" mass="45519">MGKNNRFATSNNDRDKKSKKENRQETARNRHESRENPTRKPQRETQHIVRSVYKNPVQGHDAVKMAAAKYKMDRPEAMREAERWAQRTLEKGVHGLVNDFAQLKRYVPPNVSINAYRANPYKNRYSDVWCEDKSRVVLRWPSSRTSDYIHANYVATPNFRKRFICTQGPLPNTVVDFWHMIVQEKCEFILMLCNVEENGVPKCASYWPTRLGQKLRYDRFIDITNIKVEQTKEPSICRTTLKLDFVQYGKRHTRTIRHFHWTDWPDRGVPRTSLTAMALLSCVRGSKHPITIHCAAGIGRTGSITSIEYIIARFKDGQSCEDMVEIVKGLRRQRLFSIQTNVQYLYVHRVLLMYFIDKYKAVAQSQNFQRLYMQFKRDYDQLPGVSK</sequence>
<dbReference type="PROSITE" id="PS50055">
    <property type="entry name" value="TYR_PHOSPHATASE_PTP"/>
    <property type="match status" value="1"/>
</dbReference>
<evidence type="ECO:0000256" key="1">
    <source>
        <dbReference type="SAM" id="MobiDB-lite"/>
    </source>
</evidence>
<dbReference type="GO" id="GO:0004725">
    <property type="term" value="F:protein tyrosine phosphatase activity"/>
    <property type="evidence" value="ECO:0007669"/>
    <property type="project" value="InterPro"/>
</dbReference>
<dbReference type="CDD" id="cd00047">
    <property type="entry name" value="PTPc"/>
    <property type="match status" value="1"/>
</dbReference>
<dbReference type="WBParaSite" id="ACRNAN_Path_1567.g6093.t1">
    <property type="protein sequence ID" value="ACRNAN_Path_1567.g6093.t1"/>
    <property type="gene ID" value="ACRNAN_Path_1567.g6093"/>
</dbReference>
<dbReference type="Proteomes" id="UP000887540">
    <property type="component" value="Unplaced"/>
</dbReference>
<dbReference type="Pfam" id="PF00102">
    <property type="entry name" value="Y_phosphatase"/>
    <property type="match status" value="1"/>
</dbReference>
<dbReference type="PROSITE" id="PS50056">
    <property type="entry name" value="TYR_PHOSPHATASE_2"/>
    <property type="match status" value="1"/>
</dbReference>
<dbReference type="SMART" id="SM00194">
    <property type="entry name" value="PTPc"/>
    <property type="match status" value="1"/>
</dbReference>
<feature type="region of interest" description="Disordered" evidence="1">
    <location>
        <begin position="1"/>
        <end position="48"/>
    </location>
</feature>
<dbReference type="PANTHER" id="PTHR46163:SF8">
    <property type="entry name" value="PROTEIN-TYROSINE PHOSPHATASE"/>
    <property type="match status" value="1"/>
</dbReference>
<dbReference type="SMART" id="SM00404">
    <property type="entry name" value="PTPc_motif"/>
    <property type="match status" value="1"/>
</dbReference>
<feature type="domain" description="Tyrosine-protein phosphatase" evidence="2">
    <location>
        <begin position="96"/>
        <end position="354"/>
    </location>
</feature>
<proteinExistence type="predicted"/>